<evidence type="ECO:0000313" key="2">
    <source>
        <dbReference type="Proteomes" id="UP000499080"/>
    </source>
</evidence>
<name>A0A4Y2UM84_ARAVE</name>
<sequence length="96" mass="10953">MCRAWSIMMDVLFGLVKEGIIGRLIHARNQTRTAFFTHHPGLLRRILTIQSHPAFDASANRKEHRLCLMTAPEIDQICVELHSISQESLVLECAEK</sequence>
<organism evidence="1 2">
    <name type="scientific">Araneus ventricosus</name>
    <name type="common">Orbweaver spider</name>
    <name type="synonym">Epeira ventricosa</name>
    <dbReference type="NCBI Taxonomy" id="182803"/>
    <lineage>
        <taxon>Eukaryota</taxon>
        <taxon>Metazoa</taxon>
        <taxon>Ecdysozoa</taxon>
        <taxon>Arthropoda</taxon>
        <taxon>Chelicerata</taxon>
        <taxon>Arachnida</taxon>
        <taxon>Araneae</taxon>
        <taxon>Araneomorphae</taxon>
        <taxon>Entelegynae</taxon>
        <taxon>Araneoidea</taxon>
        <taxon>Araneidae</taxon>
        <taxon>Araneus</taxon>
    </lineage>
</organism>
<dbReference type="EMBL" id="BGPR01037597">
    <property type="protein sequence ID" value="GBO13241.1"/>
    <property type="molecule type" value="Genomic_DNA"/>
</dbReference>
<dbReference type="AlphaFoldDB" id="A0A4Y2UM84"/>
<dbReference type="Proteomes" id="UP000499080">
    <property type="component" value="Unassembled WGS sequence"/>
</dbReference>
<reference evidence="1 2" key="1">
    <citation type="journal article" date="2019" name="Sci. Rep.">
        <title>Orb-weaving spider Araneus ventricosus genome elucidates the spidroin gene catalogue.</title>
        <authorList>
            <person name="Kono N."/>
            <person name="Nakamura H."/>
            <person name="Ohtoshi R."/>
            <person name="Moran D.A.P."/>
            <person name="Shinohara A."/>
            <person name="Yoshida Y."/>
            <person name="Fujiwara M."/>
            <person name="Mori M."/>
            <person name="Tomita M."/>
            <person name="Arakawa K."/>
        </authorList>
    </citation>
    <scope>NUCLEOTIDE SEQUENCE [LARGE SCALE GENOMIC DNA]</scope>
</reference>
<protein>
    <submittedName>
        <fullName evidence="1">Uncharacterized protein</fullName>
    </submittedName>
</protein>
<gene>
    <name evidence="1" type="ORF">AVEN_63668_1</name>
</gene>
<accession>A0A4Y2UM84</accession>
<evidence type="ECO:0000313" key="1">
    <source>
        <dbReference type="EMBL" id="GBO13241.1"/>
    </source>
</evidence>
<keyword evidence="2" id="KW-1185">Reference proteome</keyword>
<comment type="caution">
    <text evidence="1">The sequence shown here is derived from an EMBL/GenBank/DDBJ whole genome shotgun (WGS) entry which is preliminary data.</text>
</comment>
<proteinExistence type="predicted"/>